<gene>
    <name evidence="1" type="ORF">SAMN05216553_106245</name>
</gene>
<evidence type="ECO:0000313" key="1">
    <source>
        <dbReference type="EMBL" id="SDG22142.1"/>
    </source>
</evidence>
<reference evidence="2" key="1">
    <citation type="submission" date="2016-10" db="EMBL/GenBank/DDBJ databases">
        <authorList>
            <person name="Varghese N."/>
            <person name="Submissions S."/>
        </authorList>
    </citation>
    <scope>NUCLEOTIDE SEQUENCE [LARGE SCALE GENOMIC DNA]</scope>
    <source>
        <strain evidence="2">CGMCC 4.3506</strain>
    </source>
</reference>
<name>A0A1G7SGU7_9PSEU</name>
<dbReference type="Proteomes" id="UP000199623">
    <property type="component" value="Unassembled WGS sequence"/>
</dbReference>
<dbReference type="STRING" id="200378.SAMN05216553_106245"/>
<organism evidence="1 2">
    <name type="scientific">Lentzea fradiae</name>
    <dbReference type="NCBI Taxonomy" id="200378"/>
    <lineage>
        <taxon>Bacteria</taxon>
        <taxon>Bacillati</taxon>
        <taxon>Actinomycetota</taxon>
        <taxon>Actinomycetes</taxon>
        <taxon>Pseudonocardiales</taxon>
        <taxon>Pseudonocardiaceae</taxon>
        <taxon>Lentzea</taxon>
    </lineage>
</organism>
<dbReference type="AlphaFoldDB" id="A0A1G7SGU7"/>
<protein>
    <submittedName>
        <fullName evidence="1">Uncharacterized protein</fullName>
    </submittedName>
</protein>
<evidence type="ECO:0000313" key="2">
    <source>
        <dbReference type="Proteomes" id="UP000199623"/>
    </source>
</evidence>
<proteinExistence type="predicted"/>
<accession>A0A1G7SGU7</accession>
<sequence>MNEVKRVAQLLRERNRIDAELSAIIGRPALTGHLGRWIAAQVFGVELGRGDLSAAS</sequence>
<dbReference type="EMBL" id="FNCC01000006">
    <property type="protein sequence ID" value="SDG22142.1"/>
    <property type="molecule type" value="Genomic_DNA"/>
</dbReference>
<keyword evidence="2" id="KW-1185">Reference proteome</keyword>